<dbReference type="Pfam" id="PF10602">
    <property type="entry name" value="RPN7"/>
    <property type="match status" value="1"/>
</dbReference>
<keyword evidence="5" id="KW-0736">Signalosome</keyword>
<comment type="similarity">
    <text evidence="3">Belongs to the CSN1 family.</text>
</comment>
<keyword evidence="6" id="KW-0539">Nucleus</keyword>
<dbReference type="SUPFAM" id="SSF46785">
    <property type="entry name" value="Winged helix' DNA-binding domain"/>
    <property type="match status" value="1"/>
</dbReference>
<protein>
    <submittedName>
        <fullName evidence="8">COP9 signalosome complex subunit 1b</fullName>
    </submittedName>
</protein>
<dbReference type="InterPro" id="IPR045135">
    <property type="entry name" value="Rpn7_N"/>
</dbReference>
<accession>A0A6G1SDH6</accession>
<evidence type="ECO:0000256" key="3">
    <source>
        <dbReference type="ARBA" id="ARBA00008793"/>
    </source>
</evidence>
<dbReference type="Pfam" id="PF01399">
    <property type="entry name" value="PCI"/>
    <property type="match status" value="1"/>
</dbReference>
<evidence type="ECO:0000256" key="4">
    <source>
        <dbReference type="ARBA" id="ARBA00022490"/>
    </source>
</evidence>
<evidence type="ECO:0000256" key="2">
    <source>
        <dbReference type="ARBA" id="ARBA00004496"/>
    </source>
</evidence>
<dbReference type="InterPro" id="IPR019585">
    <property type="entry name" value="Rpn7/CSN1"/>
</dbReference>
<name>A0A6G1SDH6_9ACAR</name>
<dbReference type="InterPro" id="IPR048624">
    <property type="entry name" value="CSN1_C"/>
</dbReference>
<gene>
    <name evidence="8" type="primary">CSN1b</name>
    <name evidence="8" type="ORF">g.6798</name>
</gene>
<evidence type="ECO:0000256" key="5">
    <source>
        <dbReference type="ARBA" id="ARBA00022790"/>
    </source>
</evidence>
<evidence type="ECO:0000256" key="6">
    <source>
        <dbReference type="ARBA" id="ARBA00023242"/>
    </source>
</evidence>
<dbReference type="AlphaFoldDB" id="A0A6G1SDH6"/>
<dbReference type="PANTHER" id="PTHR14145">
    <property type="entry name" value="26S PROTESOME SUBUNIT 6"/>
    <property type="match status" value="1"/>
</dbReference>
<dbReference type="SMART" id="SM00088">
    <property type="entry name" value="PINT"/>
    <property type="match status" value="1"/>
</dbReference>
<dbReference type="Pfam" id="PF21151">
    <property type="entry name" value="CSN1_C"/>
    <property type="match status" value="1"/>
</dbReference>
<sequence>MLDCTKKLQEAREQLPSTSSAAQNQNQLYQIENQPDPVWIDTKTKQAALKVDTIERDLKNHRQNFIKENLRRSQDDLGANYINCGELEKAYDAYMKSRDFACTQTNQINQCLNIIRVSILLRRWTTVSSHVLRADSQPNNDNQLHPTVPTKLACASGLYELNFRRYKKAAKYFLSTNFDHFDQNFGVLAPINIAVYGSLCALATYTRQELASQLINSASFKQFAELDLQLRDAVTKFYESKYAACLAILQELKSGFLLDMYLAHHVERLYRLIRNKALVQYFEPYSSACMRRMASSFSTTIEELEKEIINLIYDGHIKARIDSHQKILYAKNLDSREQTFERAIKMGKQWQRQTQALISRTAILNANLEVN</sequence>
<dbReference type="EMBL" id="GGYP01003687">
    <property type="protein sequence ID" value="MDE48458.1"/>
    <property type="molecule type" value="Transcribed_RNA"/>
</dbReference>
<dbReference type="PROSITE" id="PS50250">
    <property type="entry name" value="PCI"/>
    <property type="match status" value="1"/>
</dbReference>
<dbReference type="GO" id="GO:0008180">
    <property type="term" value="C:COP9 signalosome"/>
    <property type="evidence" value="ECO:0007669"/>
    <property type="project" value="UniProtKB-KW"/>
</dbReference>
<dbReference type="Gene3D" id="1.25.40.570">
    <property type="match status" value="1"/>
</dbReference>
<dbReference type="InterPro" id="IPR000717">
    <property type="entry name" value="PCI_dom"/>
</dbReference>
<evidence type="ECO:0000256" key="1">
    <source>
        <dbReference type="ARBA" id="ARBA00004123"/>
    </source>
</evidence>
<proteinExistence type="inferred from homology"/>
<dbReference type="PANTHER" id="PTHR14145:SF2">
    <property type="entry name" value="COP9 SIGNALOSOME COMPLEX SUBUNIT 1"/>
    <property type="match status" value="1"/>
</dbReference>
<organism evidence="8">
    <name type="scientific">Aceria tosichella</name>
    <name type="common">wheat curl mite</name>
    <dbReference type="NCBI Taxonomy" id="561515"/>
    <lineage>
        <taxon>Eukaryota</taxon>
        <taxon>Metazoa</taxon>
        <taxon>Ecdysozoa</taxon>
        <taxon>Arthropoda</taxon>
        <taxon>Chelicerata</taxon>
        <taxon>Arachnida</taxon>
        <taxon>Acari</taxon>
        <taxon>Acariformes</taxon>
        <taxon>Trombidiformes</taxon>
        <taxon>Prostigmata</taxon>
        <taxon>Eupodina</taxon>
        <taxon>Eriophyoidea</taxon>
        <taxon>Eriophyidae</taxon>
        <taxon>Eriophyinae</taxon>
        <taxon>Aceriini</taxon>
        <taxon>Aceria</taxon>
    </lineage>
</organism>
<keyword evidence="4" id="KW-0963">Cytoplasm</keyword>
<evidence type="ECO:0000259" key="7">
    <source>
        <dbReference type="PROSITE" id="PS50250"/>
    </source>
</evidence>
<reference evidence="8" key="1">
    <citation type="submission" date="2018-10" db="EMBL/GenBank/DDBJ databases">
        <title>Transcriptome assembly of Aceria tosichella (Wheat curl mite) Type 2.</title>
        <authorList>
            <person name="Scully E.D."/>
            <person name="Geib S.M."/>
            <person name="Palmer N.A."/>
            <person name="Gupta A.K."/>
            <person name="Sarath G."/>
            <person name="Tatineni S."/>
        </authorList>
    </citation>
    <scope>NUCLEOTIDE SEQUENCE</scope>
    <source>
        <strain evidence="8">LincolnNE</strain>
    </source>
</reference>
<comment type="subcellular location">
    <subcellularLocation>
        <location evidence="2">Cytoplasm</location>
    </subcellularLocation>
    <subcellularLocation>
        <location evidence="1">Nucleus</location>
    </subcellularLocation>
</comment>
<dbReference type="GO" id="GO:0005737">
    <property type="term" value="C:cytoplasm"/>
    <property type="evidence" value="ECO:0007669"/>
    <property type="project" value="UniProtKB-SubCell"/>
</dbReference>
<evidence type="ECO:0000313" key="8">
    <source>
        <dbReference type="EMBL" id="MDE48458.1"/>
    </source>
</evidence>
<feature type="domain" description="PCI" evidence="7">
    <location>
        <begin position="165"/>
        <end position="335"/>
    </location>
</feature>
<dbReference type="InterPro" id="IPR036390">
    <property type="entry name" value="WH_DNA-bd_sf"/>
</dbReference>